<evidence type="ECO:0000313" key="3">
    <source>
        <dbReference type="Proteomes" id="UP000436483"/>
    </source>
</evidence>
<comment type="caution">
    <text evidence="2">The sequence shown here is derived from an EMBL/GenBank/DDBJ whole genome shotgun (WGS) entry which is preliminary data.</text>
</comment>
<dbReference type="OrthoDB" id="1376408at2"/>
<protein>
    <submittedName>
        <fullName evidence="2">DDE-type integrase/transposase/recombinase</fullName>
    </submittedName>
</protein>
<reference evidence="2 3" key="2">
    <citation type="submission" date="2020-01" db="EMBL/GenBank/DDBJ databases">
        <title>Microvirga sp. nov., an arsenate reduction bacterium isolated from Tibet hotspring sediments.</title>
        <authorList>
            <person name="Xian W.-D."/>
            <person name="Li W.-J."/>
        </authorList>
    </citation>
    <scope>NUCLEOTIDE SEQUENCE [LARGE SCALE GENOMIC DNA]</scope>
    <source>
        <strain evidence="2 3">KCTC 23863</strain>
    </source>
</reference>
<dbReference type="InterPro" id="IPR032874">
    <property type="entry name" value="DDE_dom"/>
</dbReference>
<dbReference type="Pfam" id="PF13610">
    <property type="entry name" value="DDE_Tnp_IS240"/>
    <property type="match status" value="1"/>
</dbReference>
<keyword evidence="3" id="KW-1185">Reference proteome</keyword>
<evidence type="ECO:0000313" key="2">
    <source>
        <dbReference type="EMBL" id="MXQ12085.1"/>
    </source>
</evidence>
<accession>A0A7X3MSB1</accession>
<dbReference type="AlphaFoldDB" id="A0A7X3MSB1"/>
<evidence type="ECO:0000259" key="1">
    <source>
        <dbReference type="Pfam" id="PF13610"/>
    </source>
</evidence>
<reference evidence="2 3" key="1">
    <citation type="submission" date="2019-12" db="EMBL/GenBank/DDBJ databases">
        <authorList>
            <person name="Yuan C.-G."/>
        </authorList>
    </citation>
    <scope>NUCLEOTIDE SEQUENCE [LARGE SCALE GENOMIC DNA]</scope>
    <source>
        <strain evidence="2 3">KCTC 23863</strain>
    </source>
</reference>
<organism evidence="2 3">
    <name type="scientific">Microvirga makkahensis</name>
    <dbReference type="NCBI Taxonomy" id="1128670"/>
    <lineage>
        <taxon>Bacteria</taxon>
        <taxon>Pseudomonadati</taxon>
        <taxon>Pseudomonadota</taxon>
        <taxon>Alphaproteobacteria</taxon>
        <taxon>Hyphomicrobiales</taxon>
        <taxon>Methylobacteriaceae</taxon>
        <taxon>Microvirga</taxon>
    </lineage>
</organism>
<proteinExistence type="predicted"/>
<dbReference type="Proteomes" id="UP000436483">
    <property type="component" value="Unassembled WGS sequence"/>
</dbReference>
<name>A0A7X3MSB1_9HYPH</name>
<feature type="domain" description="DDE" evidence="1">
    <location>
        <begin position="2"/>
        <end position="73"/>
    </location>
</feature>
<sequence length="89" mass="10219">MQVGGRWKYLFRAAERHKQLIDPIPSDRCNAGAPYRLLRKAVKTMSDYPPSSIMIDKLGSCPRGRPGLWREGCCRRMSCTNIEGLEQHR</sequence>
<gene>
    <name evidence="2" type="ORF">GR328_11530</name>
</gene>
<dbReference type="EMBL" id="WURB01000007">
    <property type="protein sequence ID" value="MXQ12085.1"/>
    <property type="molecule type" value="Genomic_DNA"/>
</dbReference>